<evidence type="ECO:0000313" key="1">
    <source>
        <dbReference type="EMBL" id="AEW98198.1"/>
    </source>
</evidence>
<keyword evidence="2" id="KW-1185">Reference proteome</keyword>
<evidence type="ECO:0000313" key="2">
    <source>
        <dbReference type="Proteomes" id="UP000007842"/>
    </source>
</evidence>
<geneLocation type="plasmid" evidence="1 2">
    <name>pSCATT</name>
</geneLocation>
<reference evidence="2" key="1">
    <citation type="submission" date="2011-12" db="EMBL/GenBank/DDBJ databases">
        <title>Complete genome sequence of Streptomyces cattleya strain DSM 46488.</title>
        <authorList>
            <person name="Ou H.-Y."/>
            <person name="Li P."/>
            <person name="Zhao C."/>
            <person name="O'Hagan D."/>
            <person name="Deng Z."/>
        </authorList>
    </citation>
    <scope>NUCLEOTIDE SEQUENCE [LARGE SCALE GENOMIC DNA]</scope>
    <source>
        <strain evidence="2">ATCC 35852 / DSM 46488 / JCM 4925 / NBRC 14057 / NRRL 8057</strain>
        <plasmid evidence="2">Plasmid pSCATT</plasmid>
    </source>
</reference>
<organism evidence="1 2">
    <name type="scientific">Streptantibioticus cattleyicolor (strain ATCC 35852 / DSM 46488 / JCM 4925 / NBRC 14057 / NRRL 8057)</name>
    <name type="common">Streptomyces cattleya</name>
    <dbReference type="NCBI Taxonomy" id="1003195"/>
    <lineage>
        <taxon>Bacteria</taxon>
        <taxon>Bacillati</taxon>
        <taxon>Actinomycetota</taxon>
        <taxon>Actinomycetes</taxon>
        <taxon>Kitasatosporales</taxon>
        <taxon>Streptomycetaceae</taxon>
        <taxon>Streptantibioticus</taxon>
    </lineage>
</organism>
<keyword evidence="1" id="KW-0614">Plasmid</keyword>
<proteinExistence type="predicted"/>
<dbReference type="Proteomes" id="UP000007842">
    <property type="component" value="Plasmid pSCATT"/>
</dbReference>
<gene>
    <name evidence="1" type="ordered locus">SCATT_p00050</name>
</gene>
<protein>
    <recommendedName>
        <fullName evidence="3">Fumarylacetoacetase-like C-terminal domain-containing protein</fullName>
    </recommendedName>
</protein>
<accession>G8XDK4</accession>
<dbReference type="EMBL" id="CP003229">
    <property type="protein sequence ID" value="AEW98198.1"/>
    <property type="molecule type" value="Genomic_DNA"/>
</dbReference>
<dbReference type="PATRIC" id="fig|1003195.29.peg.5810"/>
<dbReference type="AlphaFoldDB" id="G8XDK4"/>
<name>G8XDK4_STREN</name>
<dbReference type="HOGENOM" id="CLU_3104210_0_0_11"/>
<sequence length="51" mass="5423">MGTGCVQELSGHRSYLSPGDTVRIDVEELGAISARITAPEPPTVAPPPHRR</sequence>
<evidence type="ECO:0008006" key="3">
    <source>
        <dbReference type="Google" id="ProtNLM"/>
    </source>
</evidence>
<dbReference type="RefSeq" id="WP_014626667.1">
    <property type="nucleotide sequence ID" value="NC_016113.1"/>
</dbReference>
<dbReference type="KEGG" id="scy:SCATT_p00050"/>